<accession>A0A7W9B6W6</accession>
<dbReference type="Pfam" id="PF08751">
    <property type="entry name" value="TrwC"/>
    <property type="match status" value="1"/>
</dbReference>
<comment type="caution">
    <text evidence="3">The sequence shown here is derived from an EMBL/GenBank/DDBJ whole genome shotgun (WGS) entry which is preliminary data.</text>
</comment>
<dbReference type="EMBL" id="JACIJH010000009">
    <property type="protein sequence ID" value="MBB5707351.1"/>
    <property type="molecule type" value="Genomic_DNA"/>
</dbReference>
<gene>
    <name evidence="3" type="ORF">FHR21_002717</name>
</gene>
<dbReference type="AlphaFoldDB" id="A0A7W9B6W6"/>
<reference evidence="3 4" key="1">
    <citation type="submission" date="2020-08" db="EMBL/GenBank/DDBJ databases">
        <title>Genomic Encyclopedia of Type Strains, Phase IV (KMG-IV): sequencing the most valuable type-strain genomes for metagenomic binning, comparative biology and taxonomic classification.</title>
        <authorList>
            <person name="Goeker M."/>
        </authorList>
    </citation>
    <scope>NUCLEOTIDE SEQUENCE [LARGE SCALE GENOMIC DNA]</scope>
    <source>
        <strain evidence="3 4">DSM 27163</strain>
    </source>
</reference>
<feature type="compositionally biased region" description="Basic and acidic residues" evidence="1">
    <location>
        <begin position="963"/>
        <end position="984"/>
    </location>
</feature>
<organism evidence="3 4">
    <name type="scientific">Sphingopyxis panaciterrulae</name>
    <dbReference type="NCBI Taxonomy" id="462372"/>
    <lineage>
        <taxon>Bacteria</taxon>
        <taxon>Pseudomonadati</taxon>
        <taxon>Pseudomonadota</taxon>
        <taxon>Alphaproteobacteria</taxon>
        <taxon>Sphingomonadales</taxon>
        <taxon>Sphingomonadaceae</taxon>
        <taxon>Sphingopyxis</taxon>
    </lineage>
</organism>
<dbReference type="SUPFAM" id="SSF55464">
    <property type="entry name" value="Origin of replication-binding domain, RBD-like"/>
    <property type="match status" value="1"/>
</dbReference>
<evidence type="ECO:0000313" key="4">
    <source>
        <dbReference type="Proteomes" id="UP000537161"/>
    </source>
</evidence>
<dbReference type="CDD" id="cd18809">
    <property type="entry name" value="SF1_C_RecD"/>
    <property type="match status" value="1"/>
</dbReference>
<dbReference type="Pfam" id="PF13604">
    <property type="entry name" value="AAA_30"/>
    <property type="match status" value="1"/>
</dbReference>
<dbReference type="NCBIfam" id="NF041492">
    <property type="entry name" value="MobF"/>
    <property type="match status" value="1"/>
</dbReference>
<dbReference type="RefSeq" id="WP_184099138.1">
    <property type="nucleotide sequence ID" value="NZ_JACIJH010000009.1"/>
</dbReference>
<protein>
    <submittedName>
        <fullName evidence="3">Conjugative relaxase-like TrwC/TraI family protein</fullName>
    </submittedName>
</protein>
<dbReference type="InterPro" id="IPR014862">
    <property type="entry name" value="TrwC"/>
</dbReference>
<evidence type="ECO:0000256" key="1">
    <source>
        <dbReference type="SAM" id="MobiDB-lite"/>
    </source>
</evidence>
<sequence>MIHPTRLYGKPGNIAGYYGVGDYYTKDGDQEPSEWGGKLAADLGLDGPVDTKVFETLLAGKVGDQQLGRHRKDGQIHHHPGWDFPVNAPKSVSIMALVGGDERIIAAHERAVGTAIGWLEDHAQTRRRIDGKVTYETTGRLAYARFTEFSSRALDPHLHTHIVILNMTNREGERHMVSLESLAMYAEYMTAGQIYRNDLAHRLRELGYDIDYDPRSGLFEIRGVPKALIADMSQRAEQIDTHAREHGREGQAARKGSFYATRPAKQTIDLESLRDQWATRMRPYAQDLEALRATSDERGVKAIDTEPAAARRATLFGLRQSEAREAVNNLGRLVRTGLASHVGEVRLSDVLPLLREHEARWKLLRTTEPTGDQILTRGRTSRKTARLEIALSTQLSLSLDDTVPLAGRDRILAVLDGSILNGDQRDVLAHLAQSNDRAVGVDGVAGSGKSTLVKVLKDAAEPGWTFIGLAPTSTAAGKLGHDAGIESRTVAMLLATGGRDITDRHVLVVDEAGQLGNRQALRLLQVSHDTGARILFLGDDKQTGAIEQGKAFWLMQQLGLPTSALSQAIRQETGMMKAAVAAARVGDYARSLRHLGAVTSGGDSKELARSLVADWTRLDPESRSKTNILVLDNETRQLVNLMVREVLQKEGRVAPEETPLELLRPAGMTDQEKRLARFYSGGQVVIFSRDDAGLGISRGAEYRVEGVEKDARGRQLVRLVDENGRTILWNPRVGRAAQVNVFVADKRNLAAGDRIQWRLAAKDLDLKNAERGTIENLDGTRATIRWDRKSDPQVVDLAKHKTWDHGYAETVYSSQSKTYDRVYVLAPLNSGLVNGQNYYTAITRARFGVKLWTQNGEKLAEKLEAHSGEKTSALEGLGRLWRDSIRARGERHGDLLGQAREDMLRQRAERAERRAARERDWEQVLRPTSLAERLAGRAHQAAHRFDDYLRGVLADGPPIAPERAPDRTPEPARDHAPSHKGHDR</sequence>
<dbReference type="InterPro" id="IPR027417">
    <property type="entry name" value="P-loop_NTPase"/>
</dbReference>
<feature type="domain" description="TrwC relaxase" evidence="2">
    <location>
        <begin position="16"/>
        <end position="282"/>
    </location>
</feature>
<proteinExistence type="predicted"/>
<dbReference type="Proteomes" id="UP000537161">
    <property type="component" value="Unassembled WGS sequence"/>
</dbReference>
<dbReference type="NCBIfam" id="TIGR02686">
    <property type="entry name" value="relax_trwC"/>
    <property type="match status" value="1"/>
</dbReference>
<dbReference type="InterPro" id="IPR014059">
    <property type="entry name" value="TraI/TrwC_relax"/>
</dbReference>
<feature type="region of interest" description="Disordered" evidence="1">
    <location>
        <begin position="952"/>
        <end position="984"/>
    </location>
</feature>
<name>A0A7W9B6W6_9SPHN</name>
<dbReference type="SUPFAM" id="SSF52540">
    <property type="entry name" value="P-loop containing nucleoside triphosphate hydrolases"/>
    <property type="match status" value="2"/>
</dbReference>
<evidence type="ECO:0000259" key="2">
    <source>
        <dbReference type="Pfam" id="PF08751"/>
    </source>
</evidence>
<keyword evidence="4" id="KW-1185">Reference proteome</keyword>
<evidence type="ECO:0000313" key="3">
    <source>
        <dbReference type="EMBL" id="MBB5707351.1"/>
    </source>
</evidence>
<dbReference type="Gene3D" id="3.40.50.300">
    <property type="entry name" value="P-loop containing nucleotide triphosphate hydrolases"/>
    <property type="match status" value="2"/>
</dbReference>